<dbReference type="Gene3D" id="3.90.1100.10">
    <property type="match status" value="2"/>
</dbReference>
<feature type="domain" description="RNA polymerase beta subunit protrusion" evidence="11">
    <location>
        <begin position="24"/>
        <end position="915"/>
    </location>
</feature>
<dbReference type="Pfam" id="PF00562">
    <property type="entry name" value="RNA_pol_Rpb2_6"/>
    <property type="match status" value="1"/>
</dbReference>
<feature type="domain" description="RNA polymerase Rpb2" evidence="10">
    <location>
        <begin position="773"/>
        <end position="870"/>
    </location>
</feature>
<dbReference type="SUPFAM" id="SSF64484">
    <property type="entry name" value="beta and beta-prime subunits of DNA dependent RNA-polymerase"/>
    <property type="match status" value="1"/>
</dbReference>
<dbReference type="Gene3D" id="2.40.270.10">
    <property type="entry name" value="DNA-directed RNA polymerase, subunit 2, domain 6"/>
    <property type="match status" value="2"/>
</dbReference>
<reference evidence="14" key="1">
    <citation type="journal article" date="2020" name="mSystems">
        <title>Genome- and Community-Level Interaction Insights into Carbon Utilization and Element Cycling Functions of Hydrothermarchaeota in Hydrothermal Sediment.</title>
        <authorList>
            <person name="Zhou Z."/>
            <person name="Liu Y."/>
            <person name="Xu W."/>
            <person name="Pan J."/>
            <person name="Luo Z.H."/>
            <person name="Li M."/>
        </authorList>
    </citation>
    <scope>NUCLEOTIDE SEQUENCE [LARGE SCALE GENOMIC DNA]</scope>
    <source>
        <strain evidence="14">SpSt-902</strain>
    </source>
</reference>
<evidence type="ECO:0000313" key="14">
    <source>
        <dbReference type="EMBL" id="HFT93158.1"/>
    </source>
</evidence>
<dbReference type="Gene3D" id="3.90.1110.10">
    <property type="entry name" value="RNA polymerase Rpb2, domain 2"/>
    <property type="match status" value="1"/>
</dbReference>
<evidence type="ECO:0000256" key="5">
    <source>
        <dbReference type="ARBA" id="ARBA00048552"/>
    </source>
</evidence>
<feature type="domain" description="RNA polymerase Rpb2" evidence="9">
    <location>
        <begin position="1640"/>
        <end position="1714"/>
    </location>
</feature>
<dbReference type="InterPro" id="IPR037033">
    <property type="entry name" value="DNA-dir_RNAP_su2_hyb_sf"/>
</dbReference>
<comment type="subunit">
    <text evidence="6 7">The RNAP catalytic core consists of 2 alpha, 1 beta, 1 beta' and 1 omega subunit. When a sigma factor is associated with the core the holoenzyme is formed, which can initiate transcription.</text>
</comment>
<feature type="domain" description="DNA-directed RNA polymerase beta subunit external 1" evidence="13">
    <location>
        <begin position="1008"/>
        <end position="1072"/>
    </location>
</feature>
<dbReference type="Gene3D" id="3.90.1800.10">
    <property type="entry name" value="RNA polymerase alpha subunit dimerisation domain"/>
    <property type="match status" value="1"/>
</dbReference>
<dbReference type="PANTHER" id="PTHR20856">
    <property type="entry name" value="DNA-DIRECTED RNA POLYMERASE I SUBUNIT 2"/>
    <property type="match status" value="1"/>
</dbReference>
<evidence type="ECO:0000256" key="3">
    <source>
        <dbReference type="ARBA" id="ARBA00022695"/>
    </source>
</evidence>
<dbReference type="HAMAP" id="MF_01321">
    <property type="entry name" value="RNApol_bact_RpoB"/>
    <property type="match status" value="1"/>
</dbReference>
<evidence type="ECO:0000256" key="2">
    <source>
        <dbReference type="ARBA" id="ARBA00022679"/>
    </source>
</evidence>
<dbReference type="InterPro" id="IPR014724">
    <property type="entry name" value="RNA_pol_RPB2_OB-fold"/>
</dbReference>
<comment type="function">
    <text evidence="6 7">DNA-dependent RNA polymerase catalyzes the transcription of DNA into RNA using the four ribonucleoside triphosphates as substrates.</text>
</comment>
<name>A0A7C3LXA2_9BACT</name>
<keyword evidence="4 6" id="KW-0804">Transcription</keyword>
<dbReference type="Gene3D" id="2.30.150.10">
    <property type="entry name" value="DNA-directed RNA polymerase, beta subunit, external 1 domain"/>
    <property type="match status" value="1"/>
</dbReference>
<dbReference type="Pfam" id="PF04560">
    <property type="entry name" value="RNA_pol_Rpb2_7"/>
    <property type="match status" value="1"/>
</dbReference>
<dbReference type="Pfam" id="PF10385">
    <property type="entry name" value="RNA_pol_Rpb2_45"/>
    <property type="match status" value="1"/>
</dbReference>
<dbReference type="Pfam" id="PF04565">
    <property type="entry name" value="RNA_pol_Rpb2_3"/>
    <property type="match status" value="1"/>
</dbReference>
<dbReference type="InterPro" id="IPR042107">
    <property type="entry name" value="DNA-dir_RNA_pol_bsu_ext_1_sf"/>
</dbReference>
<organism evidence="14">
    <name type="scientific">Leptospirillum ferriphilum</name>
    <dbReference type="NCBI Taxonomy" id="178606"/>
    <lineage>
        <taxon>Bacteria</taxon>
        <taxon>Pseudomonadati</taxon>
        <taxon>Nitrospirota</taxon>
        <taxon>Nitrospiria</taxon>
        <taxon>Nitrospirales</taxon>
        <taxon>Nitrospiraceae</taxon>
        <taxon>Leptospirillum</taxon>
    </lineage>
</organism>
<comment type="similarity">
    <text evidence="6 7">Belongs to the RNA polymerase beta chain family.</text>
</comment>
<dbReference type="Pfam" id="PF04563">
    <property type="entry name" value="RNA_pol_Rpb2_1"/>
    <property type="match status" value="1"/>
</dbReference>
<dbReference type="EC" id="2.7.7.6" evidence="6 7"/>
<accession>A0A7C3LXA2</accession>
<evidence type="ECO:0000259" key="10">
    <source>
        <dbReference type="Pfam" id="PF04561"/>
    </source>
</evidence>
<dbReference type="InterPro" id="IPR007641">
    <property type="entry name" value="RNA_pol_Rpb2_7"/>
</dbReference>
<dbReference type="Gene3D" id="2.40.50.100">
    <property type="match status" value="1"/>
</dbReference>
<protein>
    <recommendedName>
        <fullName evidence="6 7">DNA-directed RNA polymerase subunit beta</fullName>
        <shortName evidence="6">RNAP subunit beta</shortName>
        <ecNumber evidence="6 7">2.7.7.6</ecNumber>
    </recommendedName>
    <alternativeName>
        <fullName evidence="6">RNA polymerase subunit beta</fullName>
    </alternativeName>
    <alternativeName>
        <fullName evidence="6">Transcriptase subunit beta</fullName>
    </alternativeName>
</protein>
<dbReference type="InterPro" id="IPR010243">
    <property type="entry name" value="RNA_pol_bsu_bac"/>
</dbReference>
<evidence type="ECO:0000259" key="8">
    <source>
        <dbReference type="Pfam" id="PF00562"/>
    </source>
</evidence>
<dbReference type="CDD" id="cd00653">
    <property type="entry name" value="RNA_pol_B_RPB2"/>
    <property type="match status" value="1"/>
</dbReference>
<evidence type="ECO:0000256" key="4">
    <source>
        <dbReference type="ARBA" id="ARBA00023163"/>
    </source>
</evidence>
<dbReference type="InterPro" id="IPR007644">
    <property type="entry name" value="RNA_pol_bsu_protrusion"/>
</dbReference>
<sequence length="1719" mass="193216">MNKKTKIDRHFFGLGQQYLDVQDLIEIQKKSYDRFLQLDTDPDSREDWGLQSAFLSVFPIEDYNGNIRIDFLEYSLGDPKYNEREAIERGMTHAAPLKIKVRIAILEKNKESDRPKSFVATHVQDSVIKTLREQEIYLGDLPLMTTKGTFIINGTERVVVSQLHRSPGVFFSHDKTKTRVAGTPLFTSRIIPYRGSWVDFEYDPKDNLFVRIDRKKKFPATVMLKALGLTASEIIREYYPTESLFIEPGTPQIVAFYPLVPGEPLVFQLKDQEGPVFREETLPSDSAELNRVLRERSDLTIQYHNSETGTDLLITNVKVHTDAKNTGLFIPLDSIVKGTKKTEYASPELTKLIEKLNDGLNHRSSFFSSELMNAKSLLSLFESHSKVNESLLQGSIPFHAKTKEFSVYQPMTVFRCTELSVDASIPFRIVSRSAKEEGDRTRFVDETLVNERDPLSKENIKLLLKTKHIGTIHHRNKRFYPVTLRESANSNNTYLLLEALPEKEIDEYYSAEEILDPTDFTKSVVIATQPLGNKDLDKNKKPVLLQLFEKGIQKIEAYVVPHNQRGRAVIHQTLAGDKVSSVENERSYFLKFMLSKGLAGEQLAMALANRFLPYEEIVVQSKKRRFYARVGAKSTFRLISGDGEVLLTEGAVVTQEIVSSVKSLSQAIVVRGKNDEVSVSASTETDNLGDKIVFTSKEPVKPEELLSKVLLFPLGETRKGHPLRSAGEQVEFEDIDLAKKAKLEFLPIVSVTSIKMGELFWELVDLGQHPYRVESDPAVIEIYKKIRPGEVPHVETARQFFEQTFFNTKRYDLSSVGRLKINSKLGVKENLNNRLLTKNDVVEVIRYMVGLLENKGEVDDIDHLGNRRVRSVGELLENQFRVGLVRMERAIKERLNLGDPDAVISTDLINAKPVSAIIKEFFGSSQLSQFMDQTNPLAEVTHKRRLSALGPGGLTRERAGFEVRDVHASHYGRICPIETPEGPNIGLITSLATFARVNDFGFIESPVRKVEDGKVLPEIIYLSAMDGDKFIIAQANTPIDEKGRFIESHITARHKGDFVSVPVDKVQFIDVSPQQIVSVATAMIPFLEHNDANRALMGSNMQRQAVPLLRASAPIVGTGMERIVARDSGYVIYAEGDGQITNVDGSKIVLKYQGEEKPKEYNLIKFQRSNQNTCLNQKSLLPVGTKVKKGDVIADGPSTDRGDLAMGQNVLVAFMPWGGYNFEDAILVSERLIRDDMFTSIHIEEFELEARETKQGKEEITRDIPNLSEESLRNLDESGIIRIGAEVKPGDILVGKVTPKAETQLTPEERLLRAIFGDKSANWKDASLTVPAGIEGIVVDVRILSRKGVEREELQAPLSNQDVTVLTKSYQDDLRELESSKILKIRKFLIGKVIKEDILDSETGDVLLKKKRRLTQEILDKLNDLSIITLSDPKEQDELLSIERETKEKVESIQLRHDERIGRLKRGDELPPGVLKLVKVYIAMKRKLSVGDKMAGRHGNKGVVSRILPMEDMPFLPDGTPVDIVLNPLGVPSRMNVGQILETHLGWAGKVLNVHFASPVFDGASESEIKEQLRRANLPETGQTILFDGKTGDSFERPVTVGVMYMLKLHHLVDDKIHARSIGPYSLVTQQPLGGKAQFGGQRLGEMEVWALQAYGAASTLQEFLTVKSDDVSGRSRMYEAIVRGENYLEPGLPESFNVLIKELQSLALDIELLKTKEK</sequence>
<dbReference type="InterPro" id="IPR015712">
    <property type="entry name" value="DNA-dir_RNA_pol_su2"/>
</dbReference>
<dbReference type="NCBIfam" id="TIGR02013">
    <property type="entry name" value="rpoB"/>
    <property type="match status" value="1"/>
</dbReference>
<dbReference type="InterPro" id="IPR007645">
    <property type="entry name" value="RNA_pol_Rpb2_3"/>
</dbReference>
<feature type="domain" description="RNA polymerase Rpb2" evidence="10">
    <location>
        <begin position="165"/>
        <end position="236"/>
    </location>
</feature>
<dbReference type="InterPro" id="IPR007642">
    <property type="entry name" value="RNA_pol_Rpb2_2"/>
</dbReference>
<comment type="catalytic activity">
    <reaction evidence="5 6 7">
        <text>RNA(n) + a ribonucleoside 5'-triphosphate = RNA(n+1) + diphosphate</text>
        <dbReference type="Rhea" id="RHEA:21248"/>
        <dbReference type="Rhea" id="RHEA-COMP:14527"/>
        <dbReference type="Rhea" id="RHEA-COMP:17342"/>
        <dbReference type="ChEBI" id="CHEBI:33019"/>
        <dbReference type="ChEBI" id="CHEBI:61557"/>
        <dbReference type="ChEBI" id="CHEBI:140395"/>
        <dbReference type="EC" id="2.7.7.6"/>
    </reaction>
</comment>
<evidence type="ECO:0000259" key="13">
    <source>
        <dbReference type="Pfam" id="PF10385"/>
    </source>
</evidence>
<dbReference type="Pfam" id="PF04561">
    <property type="entry name" value="RNA_pol_Rpb2_2"/>
    <property type="match status" value="2"/>
</dbReference>
<keyword evidence="1 6" id="KW-0240">DNA-directed RNA polymerase</keyword>
<evidence type="ECO:0000256" key="6">
    <source>
        <dbReference type="HAMAP-Rule" id="MF_01321"/>
    </source>
</evidence>
<keyword evidence="2 6" id="KW-0808">Transferase</keyword>
<evidence type="ECO:0000256" key="7">
    <source>
        <dbReference type="RuleBase" id="RU363031"/>
    </source>
</evidence>
<dbReference type="GO" id="GO:0003677">
    <property type="term" value="F:DNA binding"/>
    <property type="evidence" value="ECO:0007669"/>
    <property type="project" value="UniProtKB-UniRule"/>
</dbReference>
<feature type="domain" description="RNA polymerase Rpb2" evidence="12">
    <location>
        <begin position="929"/>
        <end position="997"/>
    </location>
</feature>
<keyword evidence="3 6" id="KW-0548">Nucleotidyltransferase</keyword>
<dbReference type="EMBL" id="DTMM01000084">
    <property type="protein sequence ID" value="HFT93158.1"/>
    <property type="molecule type" value="Genomic_DNA"/>
</dbReference>
<dbReference type="NCBIfam" id="NF001616">
    <property type="entry name" value="PRK00405.1"/>
    <property type="match status" value="1"/>
</dbReference>
<comment type="caution">
    <text evidence="14">The sequence shown here is derived from an EMBL/GenBank/DDBJ whole genome shotgun (WGS) entry which is preliminary data.</text>
</comment>
<dbReference type="GO" id="GO:0006351">
    <property type="term" value="P:DNA-templated transcription"/>
    <property type="evidence" value="ECO:0007669"/>
    <property type="project" value="UniProtKB-UniRule"/>
</dbReference>
<dbReference type="GO" id="GO:0003899">
    <property type="term" value="F:DNA-directed RNA polymerase activity"/>
    <property type="evidence" value="ECO:0007669"/>
    <property type="project" value="UniProtKB-UniRule"/>
</dbReference>
<dbReference type="InterPro" id="IPR037034">
    <property type="entry name" value="RNA_pol_Rpb2_2_sf"/>
</dbReference>
<dbReference type="Gene3D" id="2.40.50.150">
    <property type="match status" value="1"/>
</dbReference>
<feature type="domain" description="DNA-directed RNA polymerase subunit 2 hybrid-binding" evidence="8">
    <location>
        <begin position="1134"/>
        <end position="1638"/>
    </location>
</feature>
<dbReference type="GO" id="GO:0032549">
    <property type="term" value="F:ribonucleoside binding"/>
    <property type="evidence" value="ECO:0007669"/>
    <property type="project" value="InterPro"/>
</dbReference>
<evidence type="ECO:0000259" key="9">
    <source>
        <dbReference type="Pfam" id="PF04560"/>
    </source>
</evidence>
<proteinExistence type="inferred from homology"/>
<dbReference type="InterPro" id="IPR019462">
    <property type="entry name" value="DNA-dir_RNA_pol_bsu_external_1"/>
</dbReference>
<dbReference type="GO" id="GO:0000428">
    <property type="term" value="C:DNA-directed RNA polymerase complex"/>
    <property type="evidence" value="ECO:0007669"/>
    <property type="project" value="UniProtKB-KW"/>
</dbReference>
<evidence type="ECO:0000259" key="12">
    <source>
        <dbReference type="Pfam" id="PF04565"/>
    </source>
</evidence>
<dbReference type="InterPro" id="IPR007121">
    <property type="entry name" value="RNA_pol_bsu_CS"/>
</dbReference>
<evidence type="ECO:0000256" key="1">
    <source>
        <dbReference type="ARBA" id="ARBA00022478"/>
    </source>
</evidence>
<evidence type="ECO:0000259" key="11">
    <source>
        <dbReference type="Pfam" id="PF04563"/>
    </source>
</evidence>
<dbReference type="InterPro" id="IPR007120">
    <property type="entry name" value="DNA-dir_RNAP_su2_dom"/>
</dbReference>
<dbReference type="PROSITE" id="PS01166">
    <property type="entry name" value="RNA_POL_BETA"/>
    <property type="match status" value="1"/>
</dbReference>
<gene>
    <name evidence="6 14" type="primary">rpoB</name>
    <name evidence="14" type="ORF">ENX03_04325</name>
</gene>